<proteinExistence type="predicted"/>
<dbReference type="RefSeq" id="WP_077547990.1">
    <property type="nucleotide sequence ID" value="NZ_JACHEJ010000008.1"/>
</dbReference>
<accession>A0A7W9Z0D7</accession>
<keyword evidence="2" id="KW-1185">Reference proteome</keyword>
<gene>
    <name evidence="1" type="ORF">HNQ75_003259</name>
</gene>
<evidence type="ECO:0000313" key="2">
    <source>
        <dbReference type="Proteomes" id="UP000535501"/>
    </source>
</evidence>
<sequence length="207" mass="23295">MSNEQLHVKLLAGNRRGSKQPMAMPLKRAERHENEGLARIHSEGKLFGFIVASQGSNRIEAILAPEPREIERRCRLRYGSRFGHASLEILNGILQAHSACPPPDHSPLLGQQEPRNPLTSLVAPPTFQARVVWPRQKRKRDAVIRLHGQGAGNGQQRKIKMPREKPRRRLHLVAQDRVHTQRPQIPGRMLAKSIGEHRAIVNGAENA</sequence>
<evidence type="ECO:0000313" key="1">
    <source>
        <dbReference type="EMBL" id="MBB6181274.1"/>
    </source>
</evidence>
<dbReference type="AlphaFoldDB" id="A0A7W9Z0D7"/>
<name>A0A7W9Z0D7_9HYPH</name>
<dbReference type="Proteomes" id="UP000535501">
    <property type="component" value="Unassembled WGS sequence"/>
</dbReference>
<reference evidence="1 2" key="1">
    <citation type="submission" date="2020-08" db="EMBL/GenBank/DDBJ databases">
        <title>Genomic Encyclopedia of Type Strains, Phase IV (KMG-IV): sequencing the most valuable type-strain genomes for metagenomic binning, comparative biology and taxonomic classification.</title>
        <authorList>
            <person name="Goeker M."/>
        </authorList>
    </citation>
    <scope>NUCLEOTIDE SEQUENCE [LARGE SCALE GENOMIC DNA]</scope>
    <source>
        <strain evidence="1 2">DSM 102134</strain>
    </source>
</reference>
<comment type="caution">
    <text evidence="1">The sequence shown here is derived from an EMBL/GenBank/DDBJ whole genome shotgun (WGS) entry which is preliminary data.</text>
</comment>
<dbReference type="EMBL" id="JACHEJ010000008">
    <property type="protein sequence ID" value="MBB6181274.1"/>
    <property type="molecule type" value="Genomic_DNA"/>
</dbReference>
<organism evidence="1 2">
    <name type="scientific">Pseudorhizobium flavum</name>
    <dbReference type="NCBI Taxonomy" id="1335061"/>
    <lineage>
        <taxon>Bacteria</taxon>
        <taxon>Pseudomonadati</taxon>
        <taxon>Pseudomonadota</taxon>
        <taxon>Alphaproteobacteria</taxon>
        <taxon>Hyphomicrobiales</taxon>
        <taxon>Rhizobiaceae</taxon>
        <taxon>Rhizobium/Agrobacterium group</taxon>
        <taxon>Pseudorhizobium</taxon>
    </lineage>
</organism>
<protein>
    <submittedName>
        <fullName evidence="1">Uncharacterized protein</fullName>
    </submittedName>
</protein>